<evidence type="ECO:0000313" key="12">
    <source>
        <dbReference type="EMBL" id="KIX00433.1"/>
    </source>
</evidence>
<protein>
    <recommendedName>
        <fullName evidence="11">HIG1 domain-containing protein</fullName>
    </recommendedName>
</protein>
<reference evidence="12 13" key="1">
    <citation type="submission" date="2015-01" db="EMBL/GenBank/DDBJ databases">
        <title>The Genome Sequence of Rhinocladiella mackenzie CBS 650.93.</title>
        <authorList>
            <consortium name="The Broad Institute Genomics Platform"/>
            <person name="Cuomo C."/>
            <person name="de Hoog S."/>
            <person name="Gorbushina A."/>
            <person name="Stielow B."/>
            <person name="Teixiera M."/>
            <person name="Abouelleil A."/>
            <person name="Chapman S.B."/>
            <person name="Priest M."/>
            <person name="Young S.K."/>
            <person name="Wortman J."/>
            <person name="Nusbaum C."/>
            <person name="Birren B."/>
        </authorList>
    </citation>
    <scope>NUCLEOTIDE SEQUENCE [LARGE SCALE GENOMIC DNA]</scope>
    <source>
        <strain evidence="12 13">CBS 650.93</strain>
    </source>
</reference>
<keyword evidence="8 10" id="KW-0472">Membrane</keyword>
<dbReference type="RefSeq" id="XP_013267569.1">
    <property type="nucleotide sequence ID" value="XM_013412115.1"/>
</dbReference>
<name>A0A0D2GQ38_9EURO</name>
<feature type="region of interest" description="Disordered" evidence="9">
    <location>
        <begin position="154"/>
        <end position="186"/>
    </location>
</feature>
<evidence type="ECO:0000259" key="11">
    <source>
        <dbReference type="PROSITE" id="PS51503"/>
    </source>
</evidence>
<keyword evidence="7" id="KW-0496">Mitochondrion</keyword>
<dbReference type="PANTHER" id="PTHR12297">
    <property type="entry name" value="HYPOXIA-INDUCBILE GENE 1 HIG1 -RELATED"/>
    <property type="match status" value="1"/>
</dbReference>
<dbReference type="OrthoDB" id="6604018at2759"/>
<dbReference type="EMBL" id="KN847483">
    <property type="protein sequence ID" value="KIX00433.1"/>
    <property type="molecule type" value="Genomic_DNA"/>
</dbReference>
<keyword evidence="6 10" id="KW-1133">Transmembrane helix</keyword>
<evidence type="ECO:0000256" key="7">
    <source>
        <dbReference type="ARBA" id="ARBA00023128"/>
    </source>
</evidence>
<dbReference type="GO" id="GO:0031966">
    <property type="term" value="C:mitochondrial membrane"/>
    <property type="evidence" value="ECO:0007669"/>
    <property type="project" value="UniProtKB-SubCell"/>
</dbReference>
<dbReference type="Proteomes" id="UP000053617">
    <property type="component" value="Unassembled WGS sequence"/>
</dbReference>
<feature type="compositionally biased region" description="Polar residues" evidence="9">
    <location>
        <begin position="164"/>
        <end position="186"/>
    </location>
</feature>
<dbReference type="PROSITE" id="PS51503">
    <property type="entry name" value="HIG1"/>
    <property type="match status" value="1"/>
</dbReference>
<comment type="subunit">
    <text evidence="4">Associates with the respiratory chain complex III/complex IV supercomplex.</text>
</comment>
<evidence type="ECO:0000256" key="4">
    <source>
        <dbReference type="ARBA" id="ARBA00011565"/>
    </source>
</evidence>
<evidence type="ECO:0000256" key="6">
    <source>
        <dbReference type="ARBA" id="ARBA00022989"/>
    </source>
</evidence>
<feature type="domain" description="HIG1" evidence="11">
    <location>
        <begin position="12"/>
        <end position="103"/>
    </location>
</feature>
<dbReference type="AlphaFoldDB" id="A0A0D2GQ38"/>
<dbReference type="InterPro" id="IPR007667">
    <property type="entry name" value="Hypoxia_induced_domain"/>
</dbReference>
<dbReference type="InterPro" id="IPR050355">
    <property type="entry name" value="RCF1"/>
</dbReference>
<dbReference type="VEuPathDB" id="FungiDB:Z518_10572"/>
<evidence type="ECO:0000256" key="8">
    <source>
        <dbReference type="ARBA" id="ARBA00023136"/>
    </source>
</evidence>
<evidence type="ECO:0000313" key="13">
    <source>
        <dbReference type="Proteomes" id="UP000053617"/>
    </source>
</evidence>
<evidence type="ECO:0000256" key="2">
    <source>
        <dbReference type="ARBA" id="ARBA00004325"/>
    </source>
</evidence>
<evidence type="ECO:0000256" key="9">
    <source>
        <dbReference type="SAM" id="MobiDB-lite"/>
    </source>
</evidence>
<evidence type="ECO:0000256" key="1">
    <source>
        <dbReference type="ARBA" id="ARBA00002584"/>
    </source>
</evidence>
<organism evidence="12 13">
    <name type="scientific">Rhinocladiella mackenziei CBS 650.93</name>
    <dbReference type="NCBI Taxonomy" id="1442369"/>
    <lineage>
        <taxon>Eukaryota</taxon>
        <taxon>Fungi</taxon>
        <taxon>Dikarya</taxon>
        <taxon>Ascomycota</taxon>
        <taxon>Pezizomycotina</taxon>
        <taxon>Eurotiomycetes</taxon>
        <taxon>Chaetothyriomycetidae</taxon>
        <taxon>Chaetothyriales</taxon>
        <taxon>Herpotrichiellaceae</taxon>
        <taxon>Rhinocladiella</taxon>
    </lineage>
</organism>
<keyword evidence="5 10" id="KW-0812">Transmembrane</keyword>
<feature type="transmembrane region" description="Helical" evidence="10">
    <location>
        <begin position="75"/>
        <end position="92"/>
    </location>
</feature>
<dbReference type="HOGENOM" id="CLU_087356_0_1_1"/>
<dbReference type="PANTHER" id="PTHR12297:SF3">
    <property type="entry name" value="HIG1 DOMAIN FAMILY MEMBER 1A"/>
    <property type="match status" value="1"/>
</dbReference>
<sequence length="218" mass="25391">MSDSDSSLLSPSNLPSSMDQEFFEENRWQKLWRKLRQEPLIPIGCAATCYALYMASKSIRAGDHHQTNRMFRARIYAQGFTLVALVAGSVFYKDERLRRKAFEEKLEEKKTAEKREKWLKELEARDEEDRLWREKVEKETKAAMDQARDVKEKAEKMARGGKESVSQAVQQAVSEGEGKNNQSSSWQFWNKSVKEEVISIGWGPGMWGKRTKDAWKRF</sequence>
<keyword evidence="13" id="KW-1185">Reference proteome</keyword>
<dbReference type="GeneID" id="25298643"/>
<evidence type="ECO:0000256" key="3">
    <source>
        <dbReference type="ARBA" id="ARBA00009366"/>
    </source>
</evidence>
<comment type="subcellular location">
    <subcellularLocation>
        <location evidence="2">Mitochondrion membrane</location>
    </subcellularLocation>
</comment>
<gene>
    <name evidence="12" type="ORF">Z518_10572</name>
</gene>
<dbReference type="STRING" id="1442369.A0A0D2GQ38"/>
<comment type="similarity">
    <text evidence="3">Belongs to the RCF1 family.</text>
</comment>
<proteinExistence type="inferred from homology"/>
<accession>A0A0D2GQ38</accession>
<dbReference type="GO" id="GO:0097250">
    <property type="term" value="P:mitochondrial respirasome assembly"/>
    <property type="evidence" value="ECO:0007669"/>
    <property type="project" value="TreeGrafter"/>
</dbReference>
<evidence type="ECO:0000256" key="5">
    <source>
        <dbReference type="ARBA" id="ARBA00022692"/>
    </source>
</evidence>
<evidence type="ECO:0000256" key="10">
    <source>
        <dbReference type="SAM" id="Phobius"/>
    </source>
</evidence>
<comment type="function">
    <text evidence="1">Cytochrome c oxidase subunit which plays a role in assembly of respiratory supercomplexes.</text>
</comment>
<dbReference type="Gene3D" id="6.10.140.1320">
    <property type="match status" value="1"/>
</dbReference>
<dbReference type="Pfam" id="PF04588">
    <property type="entry name" value="HIG_1_N"/>
    <property type="match status" value="1"/>
</dbReference>